<evidence type="ECO:0000256" key="22">
    <source>
        <dbReference type="ARBA" id="ARBA00045018"/>
    </source>
</evidence>
<evidence type="ECO:0000313" key="28">
    <source>
        <dbReference type="Proteomes" id="UP000029672"/>
    </source>
</evidence>
<dbReference type="eggNOG" id="COG2271">
    <property type="taxonomic scope" value="Bacteria"/>
</dbReference>
<evidence type="ECO:0000313" key="27">
    <source>
        <dbReference type="EMBL" id="AIT09443.1"/>
    </source>
</evidence>
<evidence type="ECO:0000256" key="25">
    <source>
        <dbReference type="SAM" id="Phobius"/>
    </source>
</evidence>
<feature type="transmembrane region" description="Helical" evidence="25">
    <location>
        <begin position="141"/>
        <end position="159"/>
    </location>
</feature>
<dbReference type="InterPro" id="IPR020846">
    <property type="entry name" value="MFS_dom"/>
</dbReference>
<dbReference type="RefSeq" id="WP_040009225.1">
    <property type="nucleotide sequence ID" value="NZ_CP009574.1"/>
</dbReference>
<comment type="catalytic activity">
    <reaction evidence="13">
        <text>L-alpha-aminoacyl-L-lysine(out) = L-alpha-aminoacyl-L-lysine(in)</text>
        <dbReference type="Rhea" id="RHEA:79383"/>
        <dbReference type="ChEBI" id="CHEBI:229966"/>
    </reaction>
</comment>
<dbReference type="OrthoDB" id="5620971at2"/>
<evidence type="ECO:0000256" key="13">
    <source>
        <dbReference type="ARBA" id="ARBA00044893"/>
    </source>
</evidence>
<feature type="transmembrane region" description="Helical" evidence="25">
    <location>
        <begin position="229"/>
        <end position="253"/>
    </location>
</feature>
<comment type="catalytic activity">
    <reaction evidence="9">
        <text>L-histidyl-glycine(out) = L-histidyl-glycine(in)</text>
        <dbReference type="Rhea" id="RHEA:79395"/>
        <dbReference type="ChEBI" id="CHEBI:229957"/>
    </reaction>
</comment>
<feature type="transmembrane region" description="Helical" evidence="25">
    <location>
        <begin position="179"/>
        <end position="195"/>
    </location>
</feature>
<evidence type="ECO:0000256" key="1">
    <source>
        <dbReference type="ARBA" id="ARBA00004155"/>
    </source>
</evidence>
<evidence type="ECO:0000256" key="21">
    <source>
        <dbReference type="ARBA" id="ARBA00044985"/>
    </source>
</evidence>
<comment type="catalytic activity">
    <reaction evidence="19">
        <text>L-alanyl-L-lysine(out) = L-alanyl-L-lysine(in)</text>
        <dbReference type="Rhea" id="RHEA:79415"/>
        <dbReference type="ChEBI" id="CHEBI:192470"/>
    </reaction>
</comment>
<evidence type="ECO:0000259" key="26">
    <source>
        <dbReference type="PROSITE" id="PS50850"/>
    </source>
</evidence>
<sequence length="424" mass="46609">MPNESFYLPAKKSMIFMAWVICLVVTLDYSYDFFIRAAPGVMAQSLSEAFKIDSTQIGWLSSAYFISYTIMQLPAGIILDKYNRKLVIGGATLLCVLGNYLFSATNSYEIAFIGRIFMGIGSAFGFIGAAKMAAMWLPRRFFSAFISFATMIGILGGLVTDTFLSTLVRDLGWRQGNEVFTYIGVAILLLVFILVKDNKKFVEQHSHINNASLLENIQMVARIFTNYKFWAAALIGAALFIPINVLGSLWGVGFIQAKYQLSEAYASYINSILFLGTAIGFGLAALISIFTTRFRLMLTISLFSLVVISAILLYMDISLKTFIVLYFFLGLMSGSEALTFAIGRFISPKGTAGSATAGINLINNMIPVILLPAIGHILVKYGSFIKGSSSIYTISSYHHALAVIIVLLIICLPITMLLPRNTEI</sequence>
<accession>A0A097EPE8</accession>
<feature type="transmembrane region" description="Helical" evidence="25">
    <location>
        <begin position="296"/>
        <end position="317"/>
    </location>
</feature>
<evidence type="ECO:0000256" key="12">
    <source>
        <dbReference type="ARBA" id="ARBA00044891"/>
    </source>
</evidence>
<dbReference type="GO" id="GO:0022857">
    <property type="term" value="F:transmembrane transporter activity"/>
    <property type="evidence" value="ECO:0007669"/>
    <property type="project" value="InterPro"/>
</dbReference>
<evidence type="ECO:0000256" key="8">
    <source>
        <dbReference type="ARBA" id="ARBA00044876"/>
    </source>
</evidence>
<name>A0A097EPE8_9GAMM</name>
<organism evidence="27 28">
    <name type="scientific">Candidatus Francisella endociliophora</name>
    <dbReference type="NCBI Taxonomy" id="653937"/>
    <lineage>
        <taxon>Bacteria</taxon>
        <taxon>Pseudomonadati</taxon>
        <taxon>Pseudomonadota</taxon>
        <taxon>Gammaproteobacteria</taxon>
        <taxon>Thiotrichales</taxon>
        <taxon>Francisellaceae</taxon>
        <taxon>Francisella</taxon>
    </lineage>
</organism>
<dbReference type="InterPro" id="IPR036259">
    <property type="entry name" value="MFS_trans_sf"/>
</dbReference>
<dbReference type="AlphaFoldDB" id="A0A097EPE8"/>
<feature type="transmembrane region" description="Helical" evidence="25">
    <location>
        <begin position="265"/>
        <end position="289"/>
    </location>
</feature>
<evidence type="ECO:0000256" key="7">
    <source>
        <dbReference type="ARBA" id="ARBA00023228"/>
    </source>
</evidence>
<evidence type="ECO:0000256" key="4">
    <source>
        <dbReference type="ARBA" id="ARBA00022692"/>
    </source>
</evidence>
<comment type="catalytic activity">
    <reaction evidence="12">
        <text>L-lysyl-L-alpha-amino acid(out) = L-lysyl-L-alpha-amino acid(in)</text>
        <dbReference type="Rhea" id="RHEA:79387"/>
        <dbReference type="ChEBI" id="CHEBI:229965"/>
    </reaction>
</comment>
<dbReference type="Pfam" id="PF07690">
    <property type="entry name" value="MFS_1"/>
    <property type="match status" value="1"/>
</dbReference>
<keyword evidence="4 25" id="KW-0812">Transmembrane</keyword>
<keyword evidence="28" id="KW-1185">Reference proteome</keyword>
<feature type="transmembrane region" description="Helical" evidence="25">
    <location>
        <begin position="358"/>
        <end position="379"/>
    </location>
</feature>
<evidence type="ECO:0000256" key="9">
    <source>
        <dbReference type="ARBA" id="ARBA00044878"/>
    </source>
</evidence>
<comment type="catalytic activity">
    <reaction evidence="15">
        <text>L-arginyl-L-alpha-amino acid(out) = L-arginyl-L-alpha-amino acid(in)</text>
        <dbReference type="Rhea" id="RHEA:79371"/>
        <dbReference type="ChEBI" id="CHEBI:84315"/>
    </reaction>
</comment>
<evidence type="ECO:0000256" key="24">
    <source>
        <dbReference type="ARBA" id="ARBA00046376"/>
    </source>
</evidence>
<comment type="subunit">
    <text evidence="24">Homodimer. Interacts with lysosomal protein GLMP (via lumenal domain); the interaction starts while both proteins are still in the endoplasmic reticulum and is required for stabilization of MFSD1 in lysosomes but has no direct effect on its targeting to lysosomes or transporter activity.</text>
</comment>
<feature type="transmembrane region" description="Helical" evidence="25">
    <location>
        <begin position="323"/>
        <end position="346"/>
    </location>
</feature>
<feature type="domain" description="Major facilitator superfamily (MFS) profile" evidence="26">
    <location>
        <begin position="14"/>
        <end position="423"/>
    </location>
</feature>
<dbReference type="PROSITE" id="PS50850">
    <property type="entry name" value="MFS"/>
    <property type="match status" value="1"/>
</dbReference>
<keyword evidence="5 25" id="KW-1133">Transmembrane helix</keyword>
<proteinExistence type="inferred from homology"/>
<keyword evidence="6 25" id="KW-0472">Membrane</keyword>
<comment type="catalytic activity">
    <reaction evidence="17">
        <text>L-arginyl-glycine(out) = L-arginyl-glycine(in)</text>
        <dbReference type="Rhea" id="RHEA:79391"/>
        <dbReference type="ChEBI" id="CHEBI:229955"/>
    </reaction>
</comment>
<evidence type="ECO:0000256" key="2">
    <source>
        <dbReference type="ARBA" id="ARBA00008335"/>
    </source>
</evidence>
<feature type="transmembrane region" description="Helical" evidence="25">
    <location>
        <begin position="399"/>
        <end position="418"/>
    </location>
</feature>
<dbReference type="STRING" id="1547445.LO80_05335"/>
<comment type="function">
    <text evidence="23">Lysosomal dipeptide uniporter that selectively exports lysine, arginine or histidine-containing dipeptides with a net positive charge from the lysosome lumen into the cytosol. Could play a role in a specific type of protein O-glycosylation indirectly regulating macrophages migration and tissue invasion. Also essential for liver homeostasis.</text>
</comment>
<comment type="catalytic activity">
    <reaction evidence="8">
        <text>L-lysyl-L-alanine(out) = L-lysyl-L-alanine(in)</text>
        <dbReference type="Rhea" id="RHEA:79399"/>
        <dbReference type="ChEBI" id="CHEBI:229954"/>
    </reaction>
</comment>
<comment type="catalytic activity">
    <reaction evidence="11">
        <text>L-alpha-aminoacyl-L-histidine(out) = L-alpha-aminoacyl-L-histidine(in)</text>
        <dbReference type="Rhea" id="RHEA:79375"/>
        <dbReference type="ChEBI" id="CHEBI:229967"/>
    </reaction>
</comment>
<comment type="catalytic activity">
    <reaction evidence="20">
        <text>L-lysyl-glycine(out) = L-lysyl-glycine(in)</text>
        <dbReference type="Rhea" id="RHEA:79407"/>
        <dbReference type="ChEBI" id="CHEBI:191202"/>
    </reaction>
</comment>
<dbReference type="EMBL" id="CP009574">
    <property type="protein sequence ID" value="AIT09443.1"/>
    <property type="molecule type" value="Genomic_DNA"/>
</dbReference>
<keyword evidence="3" id="KW-0813">Transport</keyword>
<evidence type="ECO:0000256" key="16">
    <source>
        <dbReference type="ARBA" id="ARBA00044900"/>
    </source>
</evidence>
<gene>
    <name evidence="27" type="ORF">LO80_05335</name>
</gene>
<feature type="transmembrane region" description="Helical" evidence="25">
    <location>
        <begin position="59"/>
        <end position="79"/>
    </location>
</feature>
<dbReference type="GO" id="GO:0005765">
    <property type="term" value="C:lysosomal membrane"/>
    <property type="evidence" value="ECO:0007669"/>
    <property type="project" value="UniProtKB-SubCell"/>
</dbReference>
<evidence type="ECO:0000256" key="10">
    <source>
        <dbReference type="ARBA" id="ARBA00044881"/>
    </source>
</evidence>
<dbReference type="Proteomes" id="UP000029672">
    <property type="component" value="Chromosome"/>
</dbReference>
<feature type="transmembrane region" description="Helical" evidence="25">
    <location>
        <begin position="86"/>
        <end position="104"/>
    </location>
</feature>
<dbReference type="InterPro" id="IPR011701">
    <property type="entry name" value="MFS"/>
</dbReference>
<comment type="similarity">
    <text evidence="2">Belongs to the major facilitator superfamily.</text>
</comment>
<evidence type="ECO:0000256" key="19">
    <source>
        <dbReference type="ARBA" id="ARBA00044919"/>
    </source>
</evidence>
<dbReference type="SUPFAM" id="SSF103473">
    <property type="entry name" value="MFS general substrate transporter"/>
    <property type="match status" value="1"/>
</dbReference>
<comment type="catalytic activity">
    <reaction evidence="18">
        <text>L-histidyl-L-alpha-amino acid(out) = L-histidyl-L-alpha-amino acid(in)</text>
        <dbReference type="Rhea" id="RHEA:79379"/>
        <dbReference type="ChEBI" id="CHEBI:229964"/>
    </reaction>
</comment>
<evidence type="ECO:0000256" key="15">
    <source>
        <dbReference type="ARBA" id="ARBA00044899"/>
    </source>
</evidence>
<comment type="catalytic activity">
    <reaction evidence="16">
        <text>L-lysyl-L-lysine(out) = L-lysyl-L-lysine(in)</text>
        <dbReference type="Rhea" id="RHEA:79403"/>
        <dbReference type="ChEBI" id="CHEBI:229956"/>
    </reaction>
</comment>
<evidence type="ECO:0000256" key="6">
    <source>
        <dbReference type="ARBA" id="ARBA00023136"/>
    </source>
</evidence>
<evidence type="ECO:0000256" key="18">
    <source>
        <dbReference type="ARBA" id="ARBA00044912"/>
    </source>
</evidence>
<evidence type="ECO:0000256" key="17">
    <source>
        <dbReference type="ARBA" id="ARBA00044903"/>
    </source>
</evidence>
<dbReference type="Gene3D" id="1.20.1250.20">
    <property type="entry name" value="MFS general substrate transporter like domains"/>
    <property type="match status" value="1"/>
</dbReference>
<comment type="catalytic activity">
    <reaction evidence="10">
        <text>L-alpha-aminoacyl-L-arginine(out) = L-alpha-aminoacyl-L-arginine(in)</text>
        <dbReference type="Rhea" id="RHEA:79367"/>
        <dbReference type="ChEBI" id="CHEBI:229968"/>
    </reaction>
</comment>
<keyword evidence="7" id="KW-0458">Lysosome</keyword>
<dbReference type="HOGENOM" id="CLU_001265_62_2_6"/>
<evidence type="ECO:0000256" key="3">
    <source>
        <dbReference type="ARBA" id="ARBA00022448"/>
    </source>
</evidence>
<protein>
    <recommendedName>
        <fullName evidence="21">Lysosomal dipeptide transporter MFSD1</fullName>
    </recommendedName>
    <alternativeName>
        <fullName evidence="22">Major facilitator superfamily domain-containing protein 1</fullName>
    </alternativeName>
</protein>
<dbReference type="InterPro" id="IPR052187">
    <property type="entry name" value="MFSD1"/>
</dbReference>
<dbReference type="KEGG" id="frf:LO80_05335"/>
<evidence type="ECO:0000256" key="5">
    <source>
        <dbReference type="ARBA" id="ARBA00022989"/>
    </source>
</evidence>
<comment type="subcellular location">
    <subcellularLocation>
        <location evidence="1">Lysosome membrane</location>
        <topology evidence="1">Multi-pass membrane protein</topology>
    </subcellularLocation>
</comment>
<evidence type="ECO:0000256" key="20">
    <source>
        <dbReference type="ARBA" id="ARBA00044924"/>
    </source>
</evidence>
<evidence type="ECO:0000256" key="11">
    <source>
        <dbReference type="ARBA" id="ARBA00044884"/>
    </source>
</evidence>
<dbReference type="PANTHER" id="PTHR23512:SF3">
    <property type="entry name" value="MAJOR FACILITATOR SUPERFAMILY DOMAIN-CONTAINING PROTEIN 1"/>
    <property type="match status" value="1"/>
</dbReference>
<dbReference type="PANTHER" id="PTHR23512">
    <property type="entry name" value="MAJOR FACILITATOR SUPERFAMILY DOMAIN-CONTAINING PROTEIN 1"/>
    <property type="match status" value="1"/>
</dbReference>
<comment type="catalytic activity">
    <reaction evidence="14">
        <text>L-aspartyl-L-lysine(out) = L-aspartyl-L-lysine(in)</text>
        <dbReference type="Rhea" id="RHEA:79411"/>
        <dbReference type="ChEBI" id="CHEBI:229953"/>
    </reaction>
</comment>
<reference evidence="27 28" key="1">
    <citation type="submission" date="2014-10" db="EMBL/GenBank/DDBJ databases">
        <title>Whole genome sequence of Francisella endociliophora strain FSC1006, isolated from a laboratory culture of the marine ciliate Euplotes raikovi.</title>
        <authorList>
            <person name="Granberg M."/>
            <person name="Backman S."/>
            <person name="Lundmark E."/>
            <person name="Nilsson E."/>
            <person name="Karlsson E."/>
            <person name="Thelaus J."/>
            <person name="Ohrman C."/>
            <person name="Larkeryd A."/>
            <person name="Stenberg P."/>
        </authorList>
    </citation>
    <scope>NUCLEOTIDE SEQUENCE [LARGE SCALE GENOMIC DNA]</scope>
    <source>
        <strain evidence="27 28">FSC1006</strain>
    </source>
</reference>
<feature type="transmembrane region" description="Helical" evidence="25">
    <location>
        <begin position="110"/>
        <end position="129"/>
    </location>
</feature>
<evidence type="ECO:0000256" key="14">
    <source>
        <dbReference type="ARBA" id="ARBA00044898"/>
    </source>
</evidence>
<evidence type="ECO:0000256" key="23">
    <source>
        <dbReference type="ARBA" id="ARBA00045709"/>
    </source>
</evidence>